<evidence type="ECO:0000259" key="7">
    <source>
        <dbReference type="Pfam" id="PF02308"/>
    </source>
</evidence>
<name>A0A645A2A7_9ZZZZ</name>
<evidence type="ECO:0000256" key="2">
    <source>
        <dbReference type="ARBA" id="ARBA00022475"/>
    </source>
</evidence>
<evidence type="ECO:0000256" key="6">
    <source>
        <dbReference type="SAM" id="Phobius"/>
    </source>
</evidence>
<feature type="transmembrane region" description="Helical" evidence="6">
    <location>
        <begin position="114"/>
        <end position="140"/>
    </location>
</feature>
<evidence type="ECO:0000256" key="4">
    <source>
        <dbReference type="ARBA" id="ARBA00022989"/>
    </source>
</evidence>
<evidence type="ECO:0000256" key="3">
    <source>
        <dbReference type="ARBA" id="ARBA00022692"/>
    </source>
</evidence>
<dbReference type="AlphaFoldDB" id="A0A645A2A7"/>
<dbReference type="Pfam" id="PF02308">
    <property type="entry name" value="MgtC"/>
    <property type="match status" value="1"/>
</dbReference>
<reference evidence="8" key="1">
    <citation type="submission" date="2019-08" db="EMBL/GenBank/DDBJ databases">
        <authorList>
            <person name="Kucharzyk K."/>
            <person name="Murdoch R.W."/>
            <person name="Higgins S."/>
            <person name="Loffler F."/>
        </authorList>
    </citation>
    <scope>NUCLEOTIDE SEQUENCE</scope>
</reference>
<dbReference type="GO" id="GO:0005886">
    <property type="term" value="C:plasma membrane"/>
    <property type="evidence" value="ECO:0007669"/>
    <property type="project" value="UniProtKB-SubCell"/>
</dbReference>
<gene>
    <name evidence="8" type="ORF">SDC9_94049</name>
</gene>
<keyword evidence="4 6" id="KW-1133">Transmembrane helix</keyword>
<comment type="caution">
    <text evidence="8">The sequence shown here is derived from an EMBL/GenBank/DDBJ whole genome shotgun (WGS) entry which is preliminary data.</text>
</comment>
<feature type="domain" description="MgtC/SapB/SrpB/YhiD N-terminal" evidence="7">
    <location>
        <begin position="19"/>
        <end position="144"/>
    </location>
</feature>
<evidence type="ECO:0000313" key="8">
    <source>
        <dbReference type="EMBL" id="MPM47340.1"/>
    </source>
</evidence>
<dbReference type="EMBL" id="VSSQ01011642">
    <property type="protein sequence ID" value="MPM47340.1"/>
    <property type="molecule type" value="Genomic_DNA"/>
</dbReference>
<dbReference type="InterPro" id="IPR003416">
    <property type="entry name" value="MgtC/SapB/SrpB/YhiD_fam"/>
</dbReference>
<feature type="transmembrane region" description="Helical" evidence="6">
    <location>
        <begin position="45"/>
        <end position="62"/>
    </location>
</feature>
<dbReference type="PRINTS" id="PR01837">
    <property type="entry name" value="MGTCSAPBPROT"/>
</dbReference>
<keyword evidence="5 6" id="KW-0472">Membrane</keyword>
<keyword evidence="3 6" id="KW-0812">Transmembrane</keyword>
<dbReference type="PANTHER" id="PTHR33778:SF1">
    <property type="entry name" value="MAGNESIUM TRANSPORTER YHID-RELATED"/>
    <property type="match status" value="1"/>
</dbReference>
<accession>A0A645A2A7</accession>
<comment type="subcellular location">
    <subcellularLocation>
        <location evidence="1">Cell membrane</location>
        <topology evidence="1">Multi-pass membrane protein</topology>
    </subcellularLocation>
</comment>
<dbReference type="InterPro" id="IPR049177">
    <property type="entry name" value="MgtC_SapB_SrpB_YhiD_N"/>
</dbReference>
<dbReference type="PANTHER" id="PTHR33778">
    <property type="entry name" value="PROTEIN MGTC"/>
    <property type="match status" value="1"/>
</dbReference>
<sequence length="230" mass="24760">MNDTLASALISLQYLARVALAAVLAGVIGYEREHVQRNAGMRTHILVAIGASLVMCCGEFLVTKYSGVMNLDPARLGAQVISGIGFLCAGTIIKEGISVRGLTTASSLWCVSCIGLAAGAGAYLLAVGVAVLALIVLRVLRSLAHSRRKKSNRLVMQLVLSMEGNTLISLQEDLQRMGCVIEEFSFAIDTDQQKRHVYLHLMLPNREDLSPLMEGLSRIDGVVSVESVYE</sequence>
<evidence type="ECO:0000256" key="5">
    <source>
        <dbReference type="ARBA" id="ARBA00023136"/>
    </source>
</evidence>
<keyword evidence="2" id="KW-1003">Cell membrane</keyword>
<feature type="transmembrane region" description="Helical" evidence="6">
    <location>
        <begin position="74"/>
        <end position="94"/>
    </location>
</feature>
<protein>
    <recommendedName>
        <fullName evidence="7">MgtC/SapB/SrpB/YhiD N-terminal domain-containing protein</fullName>
    </recommendedName>
</protein>
<evidence type="ECO:0000256" key="1">
    <source>
        <dbReference type="ARBA" id="ARBA00004651"/>
    </source>
</evidence>
<proteinExistence type="predicted"/>
<organism evidence="8">
    <name type="scientific">bioreactor metagenome</name>
    <dbReference type="NCBI Taxonomy" id="1076179"/>
    <lineage>
        <taxon>unclassified sequences</taxon>
        <taxon>metagenomes</taxon>
        <taxon>ecological metagenomes</taxon>
    </lineage>
</organism>